<name>A0ABV7M997_9PROT</name>
<organism evidence="2 3">
    <name type="scientific">Parvularcula lutaonensis</name>
    <dbReference type="NCBI Taxonomy" id="491923"/>
    <lineage>
        <taxon>Bacteria</taxon>
        <taxon>Pseudomonadati</taxon>
        <taxon>Pseudomonadota</taxon>
        <taxon>Alphaproteobacteria</taxon>
        <taxon>Parvularculales</taxon>
        <taxon>Parvularculaceae</taxon>
        <taxon>Parvularcula</taxon>
    </lineage>
</organism>
<evidence type="ECO:0000256" key="1">
    <source>
        <dbReference type="SAM" id="SignalP"/>
    </source>
</evidence>
<feature type="chain" id="PRO_5047145487" evidence="1">
    <location>
        <begin position="24"/>
        <end position="95"/>
    </location>
</feature>
<evidence type="ECO:0000313" key="3">
    <source>
        <dbReference type="Proteomes" id="UP001595607"/>
    </source>
</evidence>
<accession>A0ABV7M997</accession>
<keyword evidence="3" id="KW-1185">Reference proteome</keyword>
<dbReference type="Proteomes" id="UP001595607">
    <property type="component" value="Unassembled WGS sequence"/>
</dbReference>
<reference evidence="3" key="1">
    <citation type="journal article" date="2019" name="Int. J. Syst. Evol. Microbiol.">
        <title>The Global Catalogue of Microorganisms (GCM) 10K type strain sequencing project: providing services to taxonomists for standard genome sequencing and annotation.</title>
        <authorList>
            <consortium name="The Broad Institute Genomics Platform"/>
            <consortium name="The Broad Institute Genome Sequencing Center for Infectious Disease"/>
            <person name="Wu L."/>
            <person name="Ma J."/>
        </authorList>
    </citation>
    <scope>NUCLEOTIDE SEQUENCE [LARGE SCALE GENOMIC DNA]</scope>
    <source>
        <strain evidence="3">KCTC 22245</strain>
    </source>
</reference>
<sequence>MTKIAQATAATLALFAAAGIAHAGSLNDDINNCRAAIVEAGLLGDAEFNLDFVDDKGNRNRVLTLEANVVGGEDVIIECRMSRSKIKEVVIASAE</sequence>
<evidence type="ECO:0000313" key="2">
    <source>
        <dbReference type="EMBL" id="MFC3301751.1"/>
    </source>
</evidence>
<proteinExistence type="predicted"/>
<feature type="signal peptide" evidence="1">
    <location>
        <begin position="1"/>
        <end position="23"/>
    </location>
</feature>
<comment type="caution">
    <text evidence="2">The sequence shown here is derived from an EMBL/GenBank/DDBJ whole genome shotgun (WGS) entry which is preliminary data.</text>
</comment>
<dbReference type="RefSeq" id="WP_189573363.1">
    <property type="nucleotide sequence ID" value="NZ_BMXU01000001.1"/>
</dbReference>
<keyword evidence="1" id="KW-0732">Signal</keyword>
<gene>
    <name evidence="2" type="ORF">ACFONP_03305</name>
</gene>
<dbReference type="EMBL" id="JBHRVA010000002">
    <property type="protein sequence ID" value="MFC3301751.1"/>
    <property type="molecule type" value="Genomic_DNA"/>
</dbReference>
<protein>
    <submittedName>
        <fullName evidence="2">Uncharacterized protein</fullName>
    </submittedName>
</protein>